<proteinExistence type="predicted"/>
<sequence>LFGVIKDLFVRFEFIFEQSEKIKELEKATEKGELYEEKINDYVKLMYL</sequence>
<feature type="non-terminal residue" evidence="1">
    <location>
        <position position="1"/>
    </location>
</feature>
<protein>
    <submittedName>
        <fullName evidence="1">Uncharacterized protein</fullName>
    </submittedName>
</protein>
<dbReference type="EMBL" id="LAZR01011699">
    <property type="protein sequence ID" value="KKM60325.1"/>
    <property type="molecule type" value="Genomic_DNA"/>
</dbReference>
<organism evidence="1">
    <name type="scientific">marine sediment metagenome</name>
    <dbReference type="NCBI Taxonomy" id="412755"/>
    <lineage>
        <taxon>unclassified sequences</taxon>
        <taxon>metagenomes</taxon>
        <taxon>ecological metagenomes</taxon>
    </lineage>
</organism>
<comment type="caution">
    <text evidence="1">The sequence shown here is derived from an EMBL/GenBank/DDBJ whole genome shotgun (WGS) entry which is preliminary data.</text>
</comment>
<dbReference type="AlphaFoldDB" id="A0A0F9L8L3"/>
<gene>
    <name evidence="1" type="ORF">LCGC14_1543040</name>
</gene>
<evidence type="ECO:0000313" key="1">
    <source>
        <dbReference type="EMBL" id="KKM60325.1"/>
    </source>
</evidence>
<reference evidence="1" key="1">
    <citation type="journal article" date="2015" name="Nature">
        <title>Complex archaea that bridge the gap between prokaryotes and eukaryotes.</title>
        <authorList>
            <person name="Spang A."/>
            <person name="Saw J.H."/>
            <person name="Jorgensen S.L."/>
            <person name="Zaremba-Niedzwiedzka K."/>
            <person name="Martijn J."/>
            <person name="Lind A.E."/>
            <person name="van Eijk R."/>
            <person name="Schleper C."/>
            <person name="Guy L."/>
            <person name="Ettema T.J."/>
        </authorList>
    </citation>
    <scope>NUCLEOTIDE SEQUENCE</scope>
</reference>
<accession>A0A0F9L8L3</accession>
<name>A0A0F9L8L3_9ZZZZ</name>